<feature type="region of interest" description="Disordered" evidence="1">
    <location>
        <begin position="1"/>
        <end position="38"/>
    </location>
</feature>
<sequence>MAKGWRVPKTKCPGRTLAELETEDRRPRPLQTGSPGPRCVASRRLRLVDWLLRGAPPPQL</sequence>
<keyword evidence="3" id="KW-1185">Reference proteome</keyword>
<evidence type="ECO:0000256" key="1">
    <source>
        <dbReference type="SAM" id="MobiDB-lite"/>
    </source>
</evidence>
<dbReference type="EMBL" id="VBQZ03000070">
    <property type="protein sequence ID" value="MXQ91344.1"/>
    <property type="molecule type" value="Genomic_DNA"/>
</dbReference>
<protein>
    <submittedName>
        <fullName evidence="2">Uncharacterized protein</fullName>
    </submittedName>
</protein>
<accession>A0A6B0RTI4</accession>
<proteinExistence type="predicted"/>
<organism evidence="2 3">
    <name type="scientific">Bos mutus</name>
    <name type="common">wild yak</name>
    <dbReference type="NCBI Taxonomy" id="72004"/>
    <lineage>
        <taxon>Eukaryota</taxon>
        <taxon>Metazoa</taxon>
        <taxon>Chordata</taxon>
        <taxon>Craniata</taxon>
        <taxon>Vertebrata</taxon>
        <taxon>Euteleostomi</taxon>
        <taxon>Mammalia</taxon>
        <taxon>Eutheria</taxon>
        <taxon>Laurasiatheria</taxon>
        <taxon>Artiodactyla</taxon>
        <taxon>Ruminantia</taxon>
        <taxon>Pecora</taxon>
        <taxon>Bovidae</taxon>
        <taxon>Bovinae</taxon>
        <taxon>Bos</taxon>
    </lineage>
</organism>
<evidence type="ECO:0000313" key="3">
    <source>
        <dbReference type="Proteomes" id="UP000322234"/>
    </source>
</evidence>
<comment type="caution">
    <text evidence="2">The sequence shown here is derived from an EMBL/GenBank/DDBJ whole genome shotgun (WGS) entry which is preliminary data.</text>
</comment>
<name>A0A6B0RTI4_9CETA</name>
<evidence type="ECO:0000313" key="2">
    <source>
        <dbReference type="EMBL" id="MXQ91344.1"/>
    </source>
</evidence>
<reference evidence="2" key="1">
    <citation type="submission" date="2019-10" db="EMBL/GenBank/DDBJ databases">
        <title>The sequence and de novo assembly of the wild yak genome.</title>
        <authorList>
            <person name="Liu Y."/>
        </authorList>
    </citation>
    <scope>NUCLEOTIDE SEQUENCE [LARGE SCALE GENOMIC DNA]</scope>
    <source>
        <strain evidence="2">WY2019</strain>
    </source>
</reference>
<dbReference type="Proteomes" id="UP000322234">
    <property type="component" value="Unassembled WGS sequence"/>
</dbReference>
<gene>
    <name evidence="2" type="ORF">E5288_WYG015546</name>
</gene>
<dbReference type="AlphaFoldDB" id="A0A6B0RTI4"/>